<evidence type="ECO:0000313" key="3">
    <source>
        <dbReference type="Proteomes" id="UP000822688"/>
    </source>
</evidence>
<feature type="compositionally biased region" description="Polar residues" evidence="1">
    <location>
        <begin position="100"/>
        <end position="110"/>
    </location>
</feature>
<feature type="region of interest" description="Disordered" evidence="1">
    <location>
        <begin position="1"/>
        <end position="47"/>
    </location>
</feature>
<feature type="compositionally biased region" description="Basic and acidic residues" evidence="1">
    <location>
        <begin position="30"/>
        <end position="47"/>
    </location>
</feature>
<dbReference type="AlphaFoldDB" id="A0A8T0HHG4"/>
<reference evidence="2 3" key="1">
    <citation type="submission" date="2020-06" db="EMBL/GenBank/DDBJ databases">
        <title>WGS assembly of Ceratodon purpureus strain R40.</title>
        <authorList>
            <person name="Carey S.B."/>
            <person name="Jenkins J."/>
            <person name="Shu S."/>
            <person name="Lovell J.T."/>
            <person name="Sreedasyam A."/>
            <person name="Maumus F."/>
            <person name="Tiley G.P."/>
            <person name="Fernandez-Pozo N."/>
            <person name="Barry K."/>
            <person name="Chen C."/>
            <person name="Wang M."/>
            <person name="Lipzen A."/>
            <person name="Daum C."/>
            <person name="Saski C.A."/>
            <person name="Payton A.C."/>
            <person name="Mcbreen J.C."/>
            <person name="Conrad R.E."/>
            <person name="Kollar L.M."/>
            <person name="Olsson S."/>
            <person name="Huttunen S."/>
            <person name="Landis J.B."/>
            <person name="Wickett N.J."/>
            <person name="Johnson M.G."/>
            <person name="Rensing S.A."/>
            <person name="Grimwood J."/>
            <person name="Schmutz J."/>
            <person name="Mcdaniel S.F."/>
        </authorList>
    </citation>
    <scope>NUCLEOTIDE SEQUENCE [LARGE SCALE GENOMIC DNA]</scope>
    <source>
        <strain evidence="2 3">R40</strain>
    </source>
</reference>
<feature type="compositionally biased region" description="Polar residues" evidence="1">
    <location>
        <begin position="169"/>
        <end position="183"/>
    </location>
</feature>
<name>A0A8T0HHG4_CERPU</name>
<feature type="compositionally biased region" description="Basic and acidic residues" evidence="1">
    <location>
        <begin position="224"/>
        <end position="236"/>
    </location>
</feature>
<accession>A0A8T0HHG4</accession>
<dbReference type="EMBL" id="CM026427">
    <property type="protein sequence ID" value="KAG0570636.1"/>
    <property type="molecule type" value="Genomic_DNA"/>
</dbReference>
<evidence type="ECO:0000313" key="2">
    <source>
        <dbReference type="EMBL" id="KAG0570635.1"/>
    </source>
</evidence>
<feature type="region of interest" description="Disordered" evidence="1">
    <location>
        <begin position="59"/>
        <end position="138"/>
    </location>
</feature>
<comment type="caution">
    <text evidence="2">The sequence shown here is derived from an EMBL/GenBank/DDBJ whole genome shotgun (WGS) entry which is preliminary data.</text>
</comment>
<keyword evidence="3" id="KW-1185">Reference proteome</keyword>
<dbReference type="EMBL" id="CM026427">
    <property type="protein sequence ID" value="KAG0570635.1"/>
    <property type="molecule type" value="Genomic_DNA"/>
</dbReference>
<feature type="region of interest" description="Disordered" evidence="1">
    <location>
        <begin position="169"/>
        <end position="240"/>
    </location>
</feature>
<gene>
    <name evidence="2" type="ORF">KC19_6G176600</name>
</gene>
<dbReference type="Proteomes" id="UP000822688">
    <property type="component" value="Chromosome 6"/>
</dbReference>
<protein>
    <submittedName>
        <fullName evidence="2">Uncharacterized protein</fullName>
    </submittedName>
</protein>
<feature type="compositionally biased region" description="Basic and acidic residues" evidence="1">
    <location>
        <begin position="112"/>
        <end position="121"/>
    </location>
</feature>
<organism evidence="2 3">
    <name type="scientific">Ceratodon purpureus</name>
    <name type="common">Fire moss</name>
    <name type="synonym">Dicranum purpureum</name>
    <dbReference type="NCBI Taxonomy" id="3225"/>
    <lineage>
        <taxon>Eukaryota</taxon>
        <taxon>Viridiplantae</taxon>
        <taxon>Streptophyta</taxon>
        <taxon>Embryophyta</taxon>
        <taxon>Bryophyta</taxon>
        <taxon>Bryophytina</taxon>
        <taxon>Bryopsida</taxon>
        <taxon>Dicranidae</taxon>
        <taxon>Pseudoditrichales</taxon>
        <taxon>Ditrichaceae</taxon>
        <taxon>Ceratodon</taxon>
    </lineage>
</organism>
<evidence type="ECO:0000256" key="1">
    <source>
        <dbReference type="SAM" id="MobiDB-lite"/>
    </source>
</evidence>
<feature type="compositionally biased region" description="Polar residues" evidence="1">
    <location>
        <begin position="69"/>
        <end position="82"/>
    </location>
</feature>
<proteinExistence type="predicted"/>
<sequence>MMHQKPGNPGFTTFVRASHARPRVLPAASETRKLEQETHEKMRKLAEVRSTIAAERQMTEELRREVSSKGWSSLNPMPSSYEKSMKPVKSLLQQPPPSNFKINRSSSTFKSPDAHLNENKFAKYGPPPAHLQNTNHGTDDLDVEEEAHCTSAMEALKEWHNSQSINSADVEQNRAKSQQQFQSEPVPISRWEESNENHGTCRPMEIDTIPEEQPDRTWTTMDTQTERPKPIADIESKPPTTIEGTYFQHLFLRQDYHKKVRA</sequence>